<evidence type="ECO:0000313" key="2">
    <source>
        <dbReference type="Proteomes" id="UP000789860"/>
    </source>
</evidence>
<accession>A0ACA9NX68</accession>
<evidence type="ECO:0000313" key="1">
    <source>
        <dbReference type="EMBL" id="CAG8682115.1"/>
    </source>
</evidence>
<proteinExistence type="predicted"/>
<gene>
    <name evidence="1" type="ORF">SCALOS_LOCUS9778</name>
</gene>
<keyword evidence="2" id="KW-1185">Reference proteome</keyword>
<dbReference type="Proteomes" id="UP000789860">
    <property type="component" value="Unassembled WGS sequence"/>
</dbReference>
<protein>
    <submittedName>
        <fullName evidence="1">109_t:CDS:1</fullName>
    </submittedName>
</protein>
<name>A0ACA9NX68_9GLOM</name>
<organism evidence="1 2">
    <name type="scientific">Scutellospora calospora</name>
    <dbReference type="NCBI Taxonomy" id="85575"/>
    <lineage>
        <taxon>Eukaryota</taxon>
        <taxon>Fungi</taxon>
        <taxon>Fungi incertae sedis</taxon>
        <taxon>Mucoromycota</taxon>
        <taxon>Glomeromycotina</taxon>
        <taxon>Glomeromycetes</taxon>
        <taxon>Diversisporales</taxon>
        <taxon>Gigasporaceae</taxon>
        <taxon>Scutellospora</taxon>
    </lineage>
</organism>
<feature type="non-terminal residue" evidence="1">
    <location>
        <position position="1"/>
    </location>
</feature>
<reference evidence="1" key="1">
    <citation type="submission" date="2021-06" db="EMBL/GenBank/DDBJ databases">
        <authorList>
            <person name="Kallberg Y."/>
            <person name="Tangrot J."/>
            <person name="Rosling A."/>
        </authorList>
    </citation>
    <scope>NUCLEOTIDE SEQUENCE</scope>
    <source>
        <strain evidence="1">AU212A</strain>
    </source>
</reference>
<sequence>FWHRSLNNAKKYLEFDHQIILIDDLTDESLLSDNYDNSDDK</sequence>
<comment type="caution">
    <text evidence="1">The sequence shown here is derived from an EMBL/GenBank/DDBJ whole genome shotgun (WGS) entry which is preliminary data.</text>
</comment>
<dbReference type="EMBL" id="CAJVPM010032243">
    <property type="protein sequence ID" value="CAG8682115.1"/>
    <property type="molecule type" value="Genomic_DNA"/>
</dbReference>